<dbReference type="RefSeq" id="WP_263061466.1">
    <property type="nucleotide sequence ID" value="NZ_JAOUSE010000016.1"/>
</dbReference>
<sequence>MQTDFYELKKELINKKVADSIQFLDNVLFNFETLKYCRNFINKLTEEYDRRIKEYHSRINNELRDRGSASITILDNSFEILGLTTDLPFLISKYIKDIIQYANNILDSLAQLVNCALIYPQYPKDKVDFGFLNKSNRIVGLQSVEKAFENISNASEFSYLRKSNNRIKHIMDIPTTFEFNLFDDKMIGFINSFEKNGLKFKDVKINDKCNNICTFMSDCIDNVCSAIMNELVLVNHKYRFNKVNIYGQIAKNSTQTNEEIDLKNADFLVVYIEIDETDISKTPSQIELLYAEVRNDNIEVFNYDYDFVLIKAGENFVGYAEAAEPIDENYKSYRKYNVILDDKKFYELVFNKTKMKIYPFASNGKIVIYNKENEN</sequence>
<dbReference type="EMBL" id="JAOUSE010000016">
    <property type="protein sequence ID" value="MCU9594263.1"/>
    <property type="molecule type" value="Genomic_DNA"/>
</dbReference>
<keyword evidence="2" id="KW-1185">Reference proteome</keyword>
<dbReference type="Proteomes" id="UP001208656">
    <property type="component" value="Unassembled WGS sequence"/>
</dbReference>
<organism evidence="1 2">
    <name type="scientific">Pallidibacillus thermolactis</name>
    <dbReference type="NCBI Taxonomy" id="251051"/>
    <lineage>
        <taxon>Bacteria</taxon>
        <taxon>Bacillati</taxon>
        <taxon>Bacillota</taxon>
        <taxon>Bacilli</taxon>
        <taxon>Bacillales</taxon>
        <taxon>Bacillaceae</taxon>
        <taxon>Pallidibacillus</taxon>
    </lineage>
</organism>
<gene>
    <name evidence="1" type="ORF">OEV82_07310</name>
</gene>
<evidence type="ECO:0000313" key="2">
    <source>
        <dbReference type="Proteomes" id="UP001208656"/>
    </source>
</evidence>
<comment type="caution">
    <text evidence="1">The sequence shown here is derived from an EMBL/GenBank/DDBJ whole genome shotgun (WGS) entry which is preliminary data.</text>
</comment>
<name>A0ABT2WF07_9BACI</name>
<protein>
    <submittedName>
        <fullName evidence="1">Uncharacterized protein</fullName>
    </submittedName>
</protein>
<accession>A0ABT2WF07</accession>
<reference evidence="1 2" key="1">
    <citation type="submission" date="2022-10" db="EMBL/GenBank/DDBJ databases">
        <title>Description of Fervidibacillus gen. nov. in the family Fervidibacillaceae fam. nov. with two species, Fervidibacillus albus sp. nov., and Fervidibacillus halotolerans sp. nov., isolated from tidal flat sediments.</title>
        <authorList>
            <person name="Kwon K.K."/>
            <person name="Yang S.-H."/>
        </authorList>
    </citation>
    <scope>NUCLEOTIDE SEQUENCE [LARGE SCALE GENOMIC DNA]</scope>
    <source>
        <strain evidence="1 2">DSM 23332</strain>
    </source>
</reference>
<proteinExistence type="predicted"/>
<evidence type="ECO:0000313" key="1">
    <source>
        <dbReference type="EMBL" id="MCU9594263.1"/>
    </source>
</evidence>